<dbReference type="Gene3D" id="1.20.1560.10">
    <property type="entry name" value="ABC transporter type 1, transmembrane domain"/>
    <property type="match status" value="1"/>
</dbReference>
<gene>
    <name evidence="6" type="ordered locus">Cmaq_1288</name>
</gene>
<evidence type="ECO:0000256" key="1">
    <source>
        <dbReference type="ARBA" id="ARBA00022692"/>
    </source>
</evidence>
<dbReference type="GO" id="GO:0005524">
    <property type="term" value="F:ATP binding"/>
    <property type="evidence" value="ECO:0007669"/>
    <property type="project" value="InterPro"/>
</dbReference>
<dbReference type="eggNOG" id="arCOG02841">
    <property type="taxonomic scope" value="Archaea"/>
</dbReference>
<dbReference type="PROSITE" id="PS50929">
    <property type="entry name" value="ABC_TM1F"/>
    <property type="match status" value="1"/>
</dbReference>
<dbReference type="InterPro" id="IPR036640">
    <property type="entry name" value="ABC1_TM_sf"/>
</dbReference>
<dbReference type="GO" id="GO:0016020">
    <property type="term" value="C:membrane"/>
    <property type="evidence" value="ECO:0007669"/>
    <property type="project" value="InterPro"/>
</dbReference>
<evidence type="ECO:0000256" key="2">
    <source>
        <dbReference type="ARBA" id="ARBA00022989"/>
    </source>
</evidence>
<dbReference type="STRING" id="397948.Cmaq_1288"/>
<sequence>MKLKIIEVLDLTWKFYRRYLYSWEINAGFIIALIAFVLRAIASGSLMPLALTSLVNSLEGSASGGSLSIRESGIMNAILMILATTIIYAATEWLFRPFWNTVTKAIVNIKNGIIMELNGSRNSVNVNDMVGRLASDVDFVMWNIGGMYTTFTPNILTTAVSLATIFQLSSVIGAMAIAATPFSLLIMEPYIKGVEEARQVERGSYSEVIHLIDEYFKGNAEPGQIRDALNKWYKGMTRQIFFDRTYWSSSLAYSYVVPLLLTIFGIHEVEKGKLLVGNLVGIVYASLNVYSPLINALWGLCVLGQNMVPMRRIMQLSSNNKNDKEAIATVN</sequence>
<protein>
    <submittedName>
        <fullName evidence="6">ABC-type multidrug transport system ATPase and permease components-like protein</fullName>
    </submittedName>
</protein>
<keyword evidence="1 4" id="KW-0812">Transmembrane</keyword>
<dbReference type="GeneID" id="5709969"/>
<dbReference type="KEGG" id="cma:Cmaq_1288"/>
<evidence type="ECO:0000256" key="4">
    <source>
        <dbReference type="SAM" id="Phobius"/>
    </source>
</evidence>
<dbReference type="AlphaFoldDB" id="A8M8P6"/>
<feature type="transmembrane region" description="Helical" evidence="4">
    <location>
        <begin position="279"/>
        <end position="304"/>
    </location>
</feature>
<name>A8M8P6_CALMQ</name>
<keyword evidence="2 4" id="KW-1133">Transmembrane helix</keyword>
<accession>A8M8P6</accession>
<keyword evidence="7" id="KW-1185">Reference proteome</keyword>
<dbReference type="OrthoDB" id="27388at2157"/>
<feature type="domain" description="ABC transmembrane type-1" evidence="5">
    <location>
        <begin position="30"/>
        <end position="305"/>
    </location>
</feature>
<dbReference type="Proteomes" id="UP000001137">
    <property type="component" value="Chromosome"/>
</dbReference>
<dbReference type="SUPFAM" id="SSF90123">
    <property type="entry name" value="ABC transporter transmembrane region"/>
    <property type="match status" value="1"/>
</dbReference>
<reference evidence="6 7" key="1">
    <citation type="submission" date="2007-10" db="EMBL/GenBank/DDBJ databases">
        <title>Complete sequence of Caldivirga maquilingensis IC-167.</title>
        <authorList>
            <consortium name="US DOE Joint Genome Institute"/>
            <person name="Copeland A."/>
            <person name="Lucas S."/>
            <person name="Lapidus A."/>
            <person name="Barry K."/>
            <person name="Glavina del Rio T."/>
            <person name="Dalin E."/>
            <person name="Tice H."/>
            <person name="Pitluck S."/>
            <person name="Saunders E."/>
            <person name="Brettin T."/>
            <person name="Bruce D."/>
            <person name="Detter J.C."/>
            <person name="Han C."/>
            <person name="Schmutz J."/>
            <person name="Larimer F."/>
            <person name="Land M."/>
            <person name="Hauser L."/>
            <person name="Kyrpides N."/>
            <person name="Ivanova N."/>
            <person name="Biddle J.F."/>
            <person name="Zhang Z."/>
            <person name="Fitz-Gibbon S.T."/>
            <person name="Lowe T.M."/>
            <person name="Saltikov C."/>
            <person name="House C.H."/>
            <person name="Richardson P."/>
        </authorList>
    </citation>
    <scope>NUCLEOTIDE SEQUENCE [LARGE SCALE GENOMIC DNA]</scope>
    <source>
        <strain evidence="7">ATCC 700844 / DSM 13496 / JCM 10307 / IC-167</strain>
    </source>
</reference>
<keyword evidence="3 4" id="KW-0472">Membrane</keyword>
<proteinExistence type="predicted"/>
<feature type="transmembrane region" description="Helical" evidence="4">
    <location>
        <begin position="74"/>
        <end position="95"/>
    </location>
</feature>
<evidence type="ECO:0000313" key="7">
    <source>
        <dbReference type="Proteomes" id="UP000001137"/>
    </source>
</evidence>
<evidence type="ECO:0000313" key="6">
    <source>
        <dbReference type="EMBL" id="ABW02115.1"/>
    </source>
</evidence>
<feature type="transmembrane region" description="Helical" evidence="4">
    <location>
        <begin position="21"/>
        <end position="42"/>
    </location>
</feature>
<dbReference type="HOGENOM" id="CLU_838374_0_0_2"/>
<evidence type="ECO:0000256" key="3">
    <source>
        <dbReference type="ARBA" id="ARBA00023136"/>
    </source>
</evidence>
<dbReference type="GO" id="GO:0140359">
    <property type="term" value="F:ABC-type transporter activity"/>
    <property type="evidence" value="ECO:0007669"/>
    <property type="project" value="InterPro"/>
</dbReference>
<dbReference type="RefSeq" id="WP_012186334.1">
    <property type="nucleotide sequence ID" value="NC_009954.1"/>
</dbReference>
<feature type="transmembrane region" description="Helical" evidence="4">
    <location>
        <begin position="246"/>
        <end position="267"/>
    </location>
</feature>
<organism evidence="6 7">
    <name type="scientific">Caldivirga maquilingensis (strain ATCC 700844 / DSM 13496 / JCM 10307 / IC-167)</name>
    <dbReference type="NCBI Taxonomy" id="397948"/>
    <lineage>
        <taxon>Archaea</taxon>
        <taxon>Thermoproteota</taxon>
        <taxon>Thermoprotei</taxon>
        <taxon>Thermoproteales</taxon>
        <taxon>Thermoproteaceae</taxon>
        <taxon>Caldivirga</taxon>
    </lineage>
</organism>
<evidence type="ECO:0000259" key="5">
    <source>
        <dbReference type="PROSITE" id="PS50929"/>
    </source>
</evidence>
<dbReference type="InterPro" id="IPR011527">
    <property type="entry name" value="ABC1_TM_dom"/>
</dbReference>
<dbReference type="EMBL" id="CP000852">
    <property type="protein sequence ID" value="ABW02115.1"/>
    <property type="molecule type" value="Genomic_DNA"/>
</dbReference>